<evidence type="ECO:0000256" key="1">
    <source>
        <dbReference type="SAM" id="SignalP"/>
    </source>
</evidence>
<feature type="chain" id="PRO_5046586711" description="Solute-binding protein family 3/N-terminal domain-containing protein" evidence="1">
    <location>
        <begin position="21"/>
        <end position="281"/>
    </location>
</feature>
<organism evidence="2 3">
    <name type="scientific">Vogesella aquatica</name>
    <dbReference type="NCBI Taxonomy" id="2984206"/>
    <lineage>
        <taxon>Bacteria</taxon>
        <taxon>Pseudomonadati</taxon>
        <taxon>Pseudomonadota</taxon>
        <taxon>Betaproteobacteria</taxon>
        <taxon>Neisseriales</taxon>
        <taxon>Chromobacteriaceae</taxon>
        <taxon>Vogesella</taxon>
    </lineage>
</organism>
<proteinExistence type="predicted"/>
<evidence type="ECO:0000313" key="3">
    <source>
        <dbReference type="Proteomes" id="UP001219956"/>
    </source>
</evidence>
<protein>
    <recommendedName>
        <fullName evidence="4">Solute-binding protein family 3/N-terminal domain-containing protein</fullName>
    </recommendedName>
</protein>
<dbReference type="PROSITE" id="PS51257">
    <property type="entry name" value="PROKAR_LIPOPROTEIN"/>
    <property type="match status" value="1"/>
</dbReference>
<evidence type="ECO:0000313" key="2">
    <source>
        <dbReference type="EMBL" id="MDC7716545.1"/>
    </source>
</evidence>
<gene>
    <name evidence="2" type="ORF">PQU95_04845</name>
</gene>
<feature type="signal peptide" evidence="1">
    <location>
        <begin position="1"/>
        <end position="20"/>
    </location>
</feature>
<reference evidence="2 3" key="1">
    <citation type="submission" date="2023-01" db="EMBL/GenBank/DDBJ databases">
        <title>Novel species of the genus Vogesella isolated from rivers.</title>
        <authorList>
            <person name="Lu H."/>
        </authorList>
    </citation>
    <scope>NUCLEOTIDE SEQUENCE [LARGE SCALE GENOMIC DNA]</scope>
    <source>
        <strain evidence="2 3">DC21W</strain>
    </source>
</reference>
<dbReference type="Proteomes" id="UP001219956">
    <property type="component" value="Unassembled WGS sequence"/>
</dbReference>
<dbReference type="RefSeq" id="WP_272750942.1">
    <property type="nucleotide sequence ID" value="NZ_JAQQLF010000005.1"/>
</dbReference>
<keyword evidence="1" id="KW-0732">Signal</keyword>
<dbReference type="EMBL" id="JAQQLF010000005">
    <property type="protein sequence ID" value="MDC7716545.1"/>
    <property type="molecule type" value="Genomic_DNA"/>
</dbReference>
<sequence>MLSLRHIAWLCVLLTACSQAAITIRYPLLATANDPQQQYMLGLLRLACTKAGENCKLQAARPMVQSRAILQLQRPDSSIDLLWTMTSKEREHQLQPVRIPLYKGLIGWRVALLGEGREQLLADVHNINDLRAYSAGQGHDWPDVNILRAAGLTVLTSSDYEPLFSMLNQQRFDYFPRAVIEVENEYQAHRNSGISIDPHILIHYPTAFYFFVAPGNKTLAGILESGLERAIADGSFDRLFRQFHAGALRRLQLNKRVVIRLDNPLLPAETPLQRKELWYSP</sequence>
<accession>A0ABT5IVF8</accession>
<dbReference type="SUPFAM" id="SSF53850">
    <property type="entry name" value="Periplasmic binding protein-like II"/>
    <property type="match status" value="1"/>
</dbReference>
<name>A0ABT5IVF8_9NEIS</name>
<comment type="caution">
    <text evidence="2">The sequence shown here is derived from an EMBL/GenBank/DDBJ whole genome shotgun (WGS) entry which is preliminary data.</text>
</comment>
<evidence type="ECO:0008006" key="4">
    <source>
        <dbReference type="Google" id="ProtNLM"/>
    </source>
</evidence>
<keyword evidence="3" id="KW-1185">Reference proteome</keyword>